<dbReference type="InterPro" id="IPR036063">
    <property type="entry name" value="Smr_dom_sf"/>
</dbReference>
<name>A0AAW2LIQ7_9LAMI</name>
<dbReference type="AlphaFoldDB" id="A0AAW2LIQ7"/>
<protein>
    <submittedName>
        <fullName evidence="4">Pentatricopeptide repeat-containing protein</fullName>
    </submittedName>
</protein>
<evidence type="ECO:0000259" key="3">
    <source>
        <dbReference type="PROSITE" id="PS50828"/>
    </source>
</evidence>
<accession>A0AAW2LIQ7</accession>
<dbReference type="PANTHER" id="PTHR47447:SF17">
    <property type="entry name" value="OS12G0638900 PROTEIN"/>
    <property type="match status" value="1"/>
</dbReference>
<organism evidence="4">
    <name type="scientific">Sesamum angustifolium</name>
    <dbReference type="NCBI Taxonomy" id="2727405"/>
    <lineage>
        <taxon>Eukaryota</taxon>
        <taxon>Viridiplantae</taxon>
        <taxon>Streptophyta</taxon>
        <taxon>Embryophyta</taxon>
        <taxon>Tracheophyta</taxon>
        <taxon>Spermatophyta</taxon>
        <taxon>Magnoliopsida</taxon>
        <taxon>eudicotyledons</taxon>
        <taxon>Gunneridae</taxon>
        <taxon>Pentapetalae</taxon>
        <taxon>asterids</taxon>
        <taxon>lamiids</taxon>
        <taxon>Lamiales</taxon>
        <taxon>Pedaliaceae</taxon>
        <taxon>Sesamum</taxon>
    </lineage>
</organism>
<evidence type="ECO:0000256" key="1">
    <source>
        <dbReference type="ARBA" id="ARBA00022737"/>
    </source>
</evidence>
<evidence type="ECO:0000256" key="2">
    <source>
        <dbReference type="SAM" id="MobiDB-lite"/>
    </source>
</evidence>
<reference evidence="4" key="2">
    <citation type="journal article" date="2024" name="Plant">
        <title>Genomic evolution and insights into agronomic trait innovations of Sesamum species.</title>
        <authorList>
            <person name="Miao H."/>
            <person name="Wang L."/>
            <person name="Qu L."/>
            <person name="Liu H."/>
            <person name="Sun Y."/>
            <person name="Le M."/>
            <person name="Wang Q."/>
            <person name="Wei S."/>
            <person name="Zheng Y."/>
            <person name="Lin W."/>
            <person name="Duan Y."/>
            <person name="Cao H."/>
            <person name="Xiong S."/>
            <person name="Wang X."/>
            <person name="Wei L."/>
            <person name="Li C."/>
            <person name="Ma Q."/>
            <person name="Ju M."/>
            <person name="Zhao R."/>
            <person name="Li G."/>
            <person name="Mu C."/>
            <person name="Tian Q."/>
            <person name="Mei H."/>
            <person name="Zhang T."/>
            <person name="Gao T."/>
            <person name="Zhang H."/>
        </authorList>
    </citation>
    <scope>NUCLEOTIDE SEQUENCE</scope>
    <source>
        <strain evidence="4">G01</strain>
    </source>
</reference>
<feature type="region of interest" description="Disordered" evidence="2">
    <location>
        <begin position="1"/>
        <end position="20"/>
    </location>
</feature>
<gene>
    <name evidence="4" type="ORF">Sangu_1988700</name>
</gene>
<feature type="domain" description="Smr" evidence="3">
    <location>
        <begin position="91"/>
        <end position="172"/>
    </location>
</feature>
<comment type="caution">
    <text evidence="4">The sequence shown here is derived from an EMBL/GenBank/DDBJ whole genome shotgun (WGS) entry which is preliminary data.</text>
</comment>
<reference evidence="4" key="1">
    <citation type="submission" date="2020-06" db="EMBL/GenBank/DDBJ databases">
        <authorList>
            <person name="Li T."/>
            <person name="Hu X."/>
            <person name="Zhang T."/>
            <person name="Song X."/>
            <person name="Zhang H."/>
            <person name="Dai N."/>
            <person name="Sheng W."/>
            <person name="Hou X."/>
            <person name="Wei L."/>
        </authorList>
    </citation>
    <scope>NUCLEOTIDE SEQUENCE</scope>
    <source>
        <strain evidence="4">G01</strain>
        <tissue evidence="4">Leaf</tissue>
    </source>
</reference>
<dbReference type="InterPro" id="IPR002625">
    <property type="entry name" value="Smr_dom"/>
</dbReference>
<dbReference type="PROSITE" id="PS50828">
    <property type="entry name" value="SMR"/>
    <property type="match status" value="1"/>
</dbReference>
<sequence length="191" mass="21548">MTITGHPAHTFLLSMPTPGPDGQNVRDHVSNFLDMMHSEDRESKRGLVDAVIDFFHKTGLKEEAGSVWEVAAQKNVYPDAVRQKSSCYWLINLHVMSDGTAVTALSRTLAWFRREMLASGICPTRIDIVTGWGRRSRVTGTSLVRQAVQELLNMFRFPFFTENGNSGCFVGCGEPLSRWLLQSYVERMHLL</sequence>
<dbReference type="SUPFAM" id="SSF160443">
    <property type="entry name" value="SMR domain-like"/>
    <property type="match status" value="1"/>
</dbReference>
<dbReference type="EMBL" id="JACGWK010000013">
    <property type="protein sequence ID" value="KAL0318325.1"/>
    <property type="molecule type" value="Genomic_DNA"/>
</dbReference>
<dbReference type="PANTHER" id="PTHR47447">
    <property type="entry name" value="OS03G0856100 PROTEIN"/>
    <property type="match status" value="1"/>
</dbReference>
<evidence type="ECO:0000313" key="4">
    <source>
        <dbReference type="EMBL" id="KAL0318325.1"/>
    </source>
</evidence>
<keyword evidence="1" id="KW-0677">Repeat</keyword>
<dbReference type="SMART" id="SM00463">
    <property type="entry name" value="SMR"/>
    <property type="match status" value="1"/>
</dbReference>
<dbReference type="Gene3D" id="3.30.1370.110">
    <property type="match status" value="1"/>
</dbReference>
<proteinExistence type="predicted"/>